<gene>
    <name evidence="3" type="ORF">CBOVIS_LOCUS12434</name>
</gene>
<reference evidence="3 4" key="1">
    <citation type="submission" date="2020-04" db="EMBL/GenBank/DDBJ databases">
        <authorList>
            <person name="Laetsch R D."/>
            <person name="Stevens L."/>
            <person name="Kumar S."/>
            <person name="Blaxter L. M."/>
        </authorList>
    </citation>
    <scope>NUCLEOTIDE SEQUENCE [LARGE SCALE GENOMIC DNA]</scope>
</reference>
<comment type="caution">
    <text evidence="3">The sequence shown here is derived from an EMBL/GenBank/DDBJ whole genome shotgun (WGS) entry which is preliminary data.</text>
</comment>
<feature type="transmembrane region" description="Helical" evidence="2">
    <location>
        <begin position="134"/>
        <end position="159"/>
    </location>
</feature>
<keyword evidence="2" id="KW-0812">Transmembrane</keyword>
<accession>A0A8S1FF82</accession>
<evidence type="ECO:0000313" key="3">
    <source>
        <dbReference type="EMBL" id="CAB3410991.1"/>
    </source>
</evidence>
<evidence type="ECO:0000313" key="4">
    <source>
        <dbReference type="Proteomes" id="UP000494206"/>
    </source>
</evidence>
<feature type="compositionally biased region" description="Polar residues" evidence="1">
    <location>
        <begin position="258"/>
        <end position="267"/>
    </location>
</feature>
<name>A0A8S1FF82_9PELO</name>
<dbReference type="OrthoDB" id="5820699at2759"/>
<protein>
    <submittedName>
        <fullName evidence="3">Uncharacterized protein</fullName>
    </submittedName>
</protein>
<dbReference type="AlphaFoldDB" id="A0A8S1FF82"/>
<feature type="compositionally biased region" description="Polar residues" evidence="1">
    <location>
        <begin position="230"/>
        <end position="246"/>
    </location>
</feature>
<keyword evidence="4" id="KW-1185">Reference proteome</keyword>
<proteinExistence type="predicted"/>
<sequence length="267" mass="29614">MEHFLAICCYGGEPFIDFHDKIAIDPTDWEAQIVQDAANRANYFHGLRNVDISMCHLFNITFSDAADQFLYDSFKAAFECRCPTSRLGAHCELPSTTTTTTVSPTTTRIVATTSLQQFSQQSLALVDNGSRLPYSMILVLAVVLLAFMGILAMMVRGCLCDCFLPSRRRDPHDAPLDPEDVRKCLQKVRENQAAREMVCEPLVSHPPPLVADSYSAPYAAQLPPIPPNQTYPNAPQLPTNPNFRSSSPPPAYNDVMRNPSQFSSTPI</sequence>
<feature type="region of interest" description="Disordered" evidence="1">
    <location>
        <begin position="221"/>
        <end position="267"/>
    </location>
</feature>
<organism evidence="3 4">
    <name type="scientific">Caenorhabditis bovis</name>
    <dbReference type="NCBI Taxonomy" id="2654633"/>
    <lineage>
        <taxon>Eukaryota</taxon>
        <taxon>Metazoa</taxon>
        <taxon>Ecdysozoa</taxon>
        <taxon>Nematoda</taxon>
        <taxon>Chromadorea</taxon>
        <taxon>Rhabditida</taxon>
        <taxon>Rhabditina</taxon>
        <taxon>Rhabditomorpha</taxon>
        <taxon>Rhabditoidea</taxon>
        <taxon>Rhabditidae</taxon>
        <taxon>Peloderinae</taxon>
        <taxon>Caenorhabditis</taxon>
    </lineage>
</organism>
<evidence type="ECO:0000256" key="2">
    <source>
        <dbReference type="SAM" id="Phobius"/>
    </source>
</evidence>
<dbReference type="EMBL" id="CADEPM010000012">
    <property type="protein sequence ID" value="CAB3410991.1"/>
    <property type="molecule type" value="Genomic_DNA"/>
</dbReference>
<keyword evidence="2" id="KW-0472">Membrane</keyword>
<dbReference type="Proteomes" id="UP000494206">
    <property type="component" value="Unassembled WGS sequence"/>
</dbReference>
<keyword evidence="2" id="KW-1133">Transmembrane helix</keyword>
<evidence type="ECO:0000256" key="1">
    <source>
        <dbReference type="SAM" id="MobiDB-lite"/>
    </source>
</evidence>